<comment type="caution">
    <text evidence="2">The sequence shown here is derived from an EMBL/GenBank/DDBJ whole genome shotgun (WGS) entry which is preliminary data.</text>
</comment>
<protein>
    <recommendedName>
        <fullName evidence="4">DUF2752 domain-containing protein</fullName>
    </recommendedName>
</protein>
<gene>
    <name evidence="2" type="ORF">J2X04_003006</name>
</gene>
<evidence type="ECO:0000313" key="2">
    <source>
        <dbReference type="EMBL" id="MDR7100625.1"/>
    </source>
</evidence>
<keyword evidence="3" id="KW-1185">Reference proteome</keyword>
<accession>A0ABU1VTG0</accession>
<name>A0ABU1VTG0_9GAMM</name>
<keyword evidence="1" id="KW-0812">Transmembrane</keyword>
<evidence type="ECO:0000256" key="1">
    <source>
        <dbReference type="SAM" id="Phobius"/>
    </source>
</evidence>
<dbReference type="Pfam" id="PF10825">
    <property type="entry name" value="DUF2752"/>
    <property type="match status" value="1"/>
</dbReference>
<dbReference type="InterPro" id="IPR021215">
    <property type="entry name" value="DUF2752"/>
</dbReference>
<evidence type="ECO:0000313" key="3">
    <source>
        <dbReference type="Proteomes" id="UP001267878"/>
    </source>
</evidence>
<keyword evidence="1" id="KW-0472">Membrane</keyword>
<proteinExistence type="predicted"/>
<sequence>MRTVPQRPGLSHPAMAAIAAVALGMAIAGIWLLRTFDPNATGSLFPSCPFHALTGWYCPGCGITRALHALVHFDVARALAMNALVVLGLPLLAVMALQGLTQRALLPRVLARVAFDGRAWIVVLLVFGVVRNLPGFAWLAPGGLL</sequence>
<dbReference type="Proteomes" id="UP001267878">
    <property type="component" value="Unassembled WGS sequence"/>
</dbReference>
<keyword evidence="1" id="KW-1133">Transmembrane helix</keyword>
<dbReference type="EMBL" id="JAVDVW010000002">
    <property type="protein sequence ID" value="MDR7100625.1"/>
    <property type="molecule type" value="Genomic_DNA"/>
</dbReference>
<feature type="transmembrane region" description="Helical" evidence="1">
    <location>
        <begin position="79"/>
        <end position="98"/>
    </location>
</feature>
<evidence type="ECO:0008006" key="4">
    <source>
        <dbReference type="Google" id="ProtNLM"/>
    </source>
</evidence>
<organism evidence="2 3">
    <name type="scientific">Agrilutibacter niabensis</name>
    <dbReference type="NCBI Taxonomy" id="380628"/>
    <lineage>
        <taxon>Bacteria</taxon>
        <taxon>Pseudomonadati</taxon>
        <taxon>Pseudomonadota</taxon>
        <taxon>Gammaproteobacteria</taxon>
        <taxon>Lysobacterales</taxon>
        <taxon>Lysobacteraceae</taxon>
        <taxon>Agrilutibacter</taxon>
    </lineage>
</organism>
<reference evidence="2 3" key="1">
    <citation type="submission" date="2023-07" db="EMBL/GenBank/DDBJ databases">
        <title>Sorghum-associated microbial communities from plants grown in Nebraska, USA.</title>
        <authorList>
            <person name="Schachtman D."/>
        </authorList>
    </citation>
    <scope>NUCLEOTIDE SEQUENCE [LARGE SCALE GENOMIC DNA]</scope>
    <source>
        <strain evidence="2 3">BE187</strain>
    </source>
</reference>
<feature type="transmembrane region" description="Helical" evidence="1">
    <location>
        <begin position="12"/>
        <end position="33"/>
    </location>
</feature>
<dbReference type="RefSeq" id="WP_310055618.1">
    <property type="nucleotide sequence ID" value="NZ_JAVDVW010000002.1"/>
</dbReference>
<feature type="transmembrane region" description="Helical" evidence="1">
    <location>
        <begin position="119"/>
        <end position="140"/>
    </location>
</feature>